<dbReference type="AlphaFoldDB" id="A0A1A9VHX2"/>
<feature type="transmembrane region" description="Helical" evidence="1">
    <location>
        <begin position="16"/>
        <end position="42"/>
    </location>
</feature>
<keyword evidence="1" id="KW-0472">Membrane</keyword>
<keyword evidence="1" id="KW-1133">Transmembrane helix</keyword>
<proteinExistence type="predicted"/>
<evidence type="ECO:0000313" key="2">
    <source>
        <dbReference type="EnsemblMetazoa" id="GAUT038017-PA"/>
    </source>
</evidence>
<dbReference type="Proteomes" id="UP000078200">
    <property type="component" value="Unassembled WGS sequence"/>
</dbReference>
<accession>A0A1A9VHX2</accession>
<evidence type="ECO:0000313" key="3">
    <source>
        <dbReference type="Proteomes" id="UP000078200"/>
    </source>
</evidence>
<sequence length="234" mass="26107">MKIPSKGHQDLKINSLIYAIPLLFLYLNLFLLLSYRILLLALPSPHQRPRIHEAKTRDDFGSSQILHSSGEEVTVVAPLRCGRSVSTSVRRVLSIVGGRLLRSQFLGRNSWLWLVCWLSLVGVVLVMIDVNVNDVETVLVIVLNVVHGSERLPLRWGRVAPGSMTARHDCNDEFGSRAGVHYGNDSSVYDDDGYAASVLFEVPYNFCVVSNLGLKEIITSNNFCLNAMTRNDIN</sequence>
<feature type="transmembrane region" description="Helical" evidence="1">
    <location>
        <begin position="111"/>
        <end position="128"/>
    </location>
</feature>
<evidence type="ECO:0000256" key="1">
    <source>
        <dbReference type="SAM" id="Phobius"/>
    </source>
</evidence>
<keyword evidence="3" id="KW-1185">Reference proteome</keyword>
<organism evidence="2 3">
    <name type="scientific">Glossina austeni</name>
    <name type="common">Savannah tsetse fly</name>
    <dbReference type="NCBI Taxonomy" id="7395"/>
    <lineage>
        <taxon>Eukaryota</taxon>
        <taxon>Metazoa</taxon>
        <taxon>Ecdysozoa</taxon>
        <taxon>Arthropoda</taxon>
        <taxon>Hexapoda</taxon>
        <taxon>Insecta</taxon>
        <taxon>Pterygota</taxon>
        <taxon>Neoptera</taxon>
        <taxon>Endopterygota</taxon>
        <taxon>Diptera</taxon>
        <taxon>Brachycera</taxon>
        <taxon>Muscomorpha</taxon>
        <taxon>Hippoboscoidea</taxon>
        <taxon>Glossinidae</taxon>
        <taxon>Glossina</taxon>
    </lineage>
</organism>
<protein>
    <recommendedName>
        <fullName evidence="4">Transmembrane protein</fullName>
    </recommendedName>
</protein>
<name>A0A1A9VHX2_GLOAU</name>
<evidence type="ECO:0008006" key="4">
    <source>
        <dbReference type="Google" id="ProtNLM"/>
    </source>
</evidence>
<reference evidence="2" key="1">
    <citation type="submission" date="2020-05" db="UniProtKB">
        <authorList>
            <consortium name="EnsemblMetazoa"/>
        </authorList>
    </citation>
    <scope>IDENTIFICATION</scope>
    <source>
        <strain evidence="2">TTRI</strain>
    </source>
</reference>
<dbReference type="VEuPathDB" id="VectorBase:GAUT038017"/>
<keyword evidence="1" id="KW-0812">Transmembrane</keyword>
<dbReference type="EnsemblMetazoa" id="GAUT038017-RA">
    <property type="protein sequence ID" value="GAUT038017-PA"/>
    <property type="gene ID" value="GAUT038017"/>
</dbReference>